<accession>A0A974C557</accession>
<dbReference type="EMBL" id="CM004481">
    <property type="protein sequence ID" value="OCT66728.1"/>
    <property type="molecule type" value="Genomic_DNA"/>
</dbReference>
<proteinExistence type="predicted"/>
<dbReference type="Proteomes" id="UP000694892">
    <property type="component" value="Chromosome 8S"/>
</dbReference>
<evidence type="ECO:0000313" key="1">
    <source>
        <dbReference type="EMBL" id="OCT66728.1"/>
    </source>
</evidence>
<sequence>MASYNDTVLGLKQEVRTTSAATFLPPYYGCQGRVRWLAITSASGSDAIWWHICPVISMVSLVSAPMFNTGGKFPTKVPSAGLDLSLTCTPHLCLLPVSSPVPPPPLAVSPPVPNCIPHLYDVSLTCVPYLYFSPVPVLLTCMMYLSLLPLICIPHLYPSPVSLTCAPHLYPSPVSLTCIPHLCPSPVFLTCAPHLYSSPVPLTCMMYSLPVPLPLTCAPYLYSSPVPLTCIPHLCPSPHL</sequence>
<dbReference type="AlphaFoldDB" id="A0A974C557"/>
<name>A0A974C557_XENLA</name>
<gene>
    <name evidence="1" type="ORF">XELAEV_18042982mg</name>
</gene>
<reference evidence="2" key="1">
    <citation type="journal article" date="2016" name="Nature">
        <title>Genome evolution in the allotetraploid frog Xenopus laevis.</title>
        <authorList>
            <person name="Session A.M."/>
            <person name="Uno Y."/>
            <person name="Kwon T."/>
            <person name="Chapman J.A."/>
            <person name="Toyoda A."/>
            <person name="Takahashi S."/>
            <person name="Fukui A."/>
            <person name="Hikosaka A."/>
            <person name="Suzuki A."/>
            <person name="Kondo M."/>
            <person name="van Heeringen S.J."/>
            <person name="Quigley I."/>
            <person name="Heinz S."/>
            <person name="Ogino H."/>
            <person name="Ochi H."/>
            <person name="Hellsten U."/>
            <person name="Lyons J.B."/>
            <person name="Simakov O."/>
            <person name="Putnam N."/>
            <person name="Stites J."/>
            <person name="Kuroki Y."/>
            <person name="Tanaka T."/>
            <person name="Michiue T."/>
            <person name="Watanabe M."/>
            <person name="Bogdanovic O."/>
            <person name="Lister R."/>
            <person name="Georgiou G."/>
            <person name="Paranjpe S.S."/>
            <person name="van Kruijsbergen I."/>
            <person name="Shu S."/>
            <person name="Carlson J."/>
            <person name="Kinoshita T."/>
            <person name="Ohta Y."/>
            <person name="Mawaribuchi S."/>
            <person name="Jenkins J."/>
            <person name="Grimwood J."/>
            <person name="Schmutz J."/>
            <person name="Mitros T."/>
            <person name="Mozaffari S.V."/>
            <person name="Suzuki Y."/>
            <person name="Haramoto Y."/>
            <person name="Yamamoto T.S."/>
            <person name="Takagi C."/>
            <person name="Heald R."/>
            <person name="Miller K."/>
            <person name="Haudenschild C."/>
            <person name="Kitzman J."/>
            <person name="Nakayama T."/>
            <person name="Izutsu Y."/>
            <person name="Robert J."/>
            <person name="Fortriede J."/>
            <person name="Burns K."/>
            <person name="Lotay V."/>
            <person name="Karimi K."/>
            <person name="Yasuoka Y."/>
            <person name="Dichmann D.S."/>
            <person name="Flajnik M.F."/>
            <person name="Houston D.W."/>
            <person name="Shendure J."/>
            <person name="DuPasquier L."/>
            <person name="Vize P.D."/>
            <person name="Zorn A.M."/>
            <person name="Ito M."/>
            <person name="Marcotte E.M."/>
            <person name="Wallingford J.B."/>
            <person name="Ito Y."/>
            <person name="Asashima M."/>
            <person name="Ueno N."/>
            <person name="Matsuda Y."/>
            <person name="Veenstra G.J."/>
            <person name="Fujiyama A."/>
            <person name="Harland R.M."/>
            <person name="Taira M."/>
            <person name="Rokhsar D.S."/>
        </authorList>
    </citation>
    <scope>NUCLEOTIDE SEQUENCE [LARGE SCALE GENOMIC DNA]</scope>
    <source>
        <strain evidence="2">J</strain>
    </source>
</reference>
<protein>
    <submittedName>
        <fullName evidence="1">Uncharacterized protein</fullName>
    </submittedName>
</protein>
<evidence type="ECO:0000313" key="2">
    <source>
        <dbReference type="Proteomes" id="UP000694892"/>
    </source>
</evidence>
<organism evidence="1 2">
    <name type="scientific">Xenopus laevis</name>
    <name type="common">African clawed frog</name>
    <dbReference type="NCBI Taxonomy" id="8355"/>
    <lineage>
        <taxon>Eukaryota</taxon>
        <taxon>Metazoa</taxon>
        <taxon>Chordata</taxon>
        <taxon>Craniata</taxon>
        <taxon>Vertebrata</taxon>
        <taxon>Euteleostomi</taxon>
        <taxon>Amphibia</taxon>
        <taxon>Batrachia</taxon>
        <taxon>Anura</taxon>
        <taxon>Pipoidea</taxon>
        <taxon>Pipidae</taxon>
        <taxon>Xenopodinae</taxon>
        <taxon>Xenopus</taxon>
        <taxon>Xenopus</taxon>
    </lineage>
</organism>